<evidence type="ECO:0000313" key="2">
    <source>
        <dbReference type="Proteomes" id="UP001501444"/>
    </source>
</evidence>
<accession>A0ABN3G8Y8</accession>
<comment type="caution">
    <text evidence="1">The sequence shown here is derived from an EMBL/GenBank/DDBJ whole genome shotgun (WGS) entry which is preliminary data.</text>
</comment>
<dbReference type="Proteomes" id="UP001501444">
    <property type="component" value="Unassembled WGS sequence"/>
</dbReference>
<organism evidence="1 2">
    <name type="scientific">Dactylosporangium salmoneum</name>
    <dbReference type="NCBI Taxonomy" id="53361"/>
    <lineage>
        <taxon>Bacteria</taxon>
        <taxon>Bacillati</taxon>
        <taxon>Actinomycetota</taxon>
        <taxon>Actinomycetes</taxon>
        <taxon>Micromonosporales</taxon>
        <taxon>Micromonosporaceae</taxon>
        <taxon>Dactylosporangium</taxon>
    </lineage>
</organism>
<reference evidence="1 2" key="1">
    <citation type="journal article" date="2019" name="Int. J. Syst. Evol. Microbiol.">
        <title>The Global Catalogue of Microorganisms (GCM) 10K type strain sequencing project: providing services to taxonomists for standard genome sequencing and annotation.</title>
        <authorList>
            <consortium name="The Broad Institute Genomics Platform"/>
            <consortium name="The Broad Institute Genome Sequencing Center for Infectious Disease"/>
            <person name="Wu L."/>
            <person name="Ma J."/>
        </authorList>
    </citation>
    <scope>NUCLEOTIDE SEQUENCE [LARGE SCALE GENOMIC DNA]</scope>
    <source>
        <strain evidence="1 2">JCM 3272</strain>
    </source>
</reference>
<name>A0ABN3G8Y8_9ACTN</name>
<keyword evidence="2" id="KW-1185">Reference proteome</keyword>
<evidence type="ECO:0000313" key="1">
    <source>
        <dbReference type="EMBL" id="GAA2346652.1"/>
    </source>
</evidence>
<proteinExistence type="predicted"/>
<dbReference type="EMBL" id="BAAARV010000025">
    <property type="protein sequence ID" value="GAA2346652.1"/>
    <property type="molecule type" value="Genomic_DNA"/>
</dbReference>
<protein>
    <recommendedName>
        <fullName evidence="3">DUF1883 domain-containing protein</fullName>
    </recommendedName>
</protein>
<dbReference type="RefSeq" id="WP_344613309.1">
    <property type="nucleotide sequence ID" value="NZ_BAAARV010000025.1"/>
</dbReference>
<evidence type="ECO:0008006" key="3">
    <source>
        <dbReference type="Google" id="ProtNLM"/>
    </source>
</evidence>
<gene>
    <name evidence="1" type="ORF">GCM10010170_033590</name>
</gene>
<sequence length="95" mass="10566">MTFPAVLTAAGTCFVEADDLYVSWMGEDGDIVILGHHDEYRVRGSLQAFDEDTKNCPYDETWAVIVPSEDDAPWWLQWNVAADKPGAFPVTVVMA</sequence>